<dbReference type="OrthoDB" id="2627258at2"/>
<sequence>MYDYISIHSDKLESFIETEVIENFLEFNLMCTKLGTLEFIKDIGEYSIYIRGINANSQGNYAYNSSEKFKEINLIEIDIPNKSNDAVEAEILKIAQKISNEYLWEIDLRE</sequence>
<reference evidence="2" key="1">
    <citation type="submission" date="2016-10" db="EMBL/GenBank/DDBJ databases">
        <authorList>
            <person name="Varghese N."/>
            <person name="Submissions S."/>
        </authorList>
    </citation>
    <scope>NUCLEOTIDE SEQUENCE [LARGE SCALE GENOMIC DNA]</scope>
    <source>
        <strain evidence="2">IBRC-M10078</strain>
    </source>
</reference>
<evidence type="ECO:0000313" key="1">
    <source>
        <dbReference type="EMBL" id="SDP58995.1"/>
    </source>
</evidence>
<protein>
    <submittedName>
        <fullName evidence="1">Uncharacterized protein</fullName>
    </submittedName>
</protein>
<organism evidence="1 2">
    <name type="scientific">Litchfieldia salsa</name>
    <dbReference type="NCBI Taxonomy" id="930152"/>
    <lineage>
        <taxon>Bacteria</taxon>
        <taxon>Bacillati</taxon>
        <taxon>Bacillota</taxon>
        <taxon>Bacilli</taxon>
        <taxon>Bacillales</taxon>
        <taxon>Bacillaceae</taxon>
        <taxon>Litchfieldia</taxon>
    </lineage>
</organism>
<dbReference type="EMBL" id="FNJU01000004">
    <property type="protein sequence ID" value="SDP58995.1"/>
    <property type="molecule type" value="Genomic_DNA"/>
</dbReference>
<keyword evidence="2" id="KW-1185">Reference proteome</keyword>
<dbReference type="RefSeq" id="WP_090853067.1">
    <property type="nucleotide sequence ID" value="NZ_FNJU01000004.1"/>
</dbReference>
<dbReference type="Proteomes" id="UP000199159">
    <property type="component" value="Unassembled WGS sequence"/>
</dbReference>
<accession>A0A1H0TYZ4</accession>
<name>A0A1H0TYZ4_9BACI</name>
<dbReference type="AlphaFoldDB" id="A0A1H0TYZ4"/>
<proteinExistence type="predicted"/>
<evidence type="ECO:0000313" key="2">
    <source>
        <dbReference type="Proteomes" id="UP000199159"/>
    </source>
</evidence>
<gene>
    <name evidence="1" type="ORF">SAMN05216565_10426</name>
</gene>